<proteinExistence type="inferred from homology"/>
<dbReference type="RefSeq" id="XP_030831691.1">
    <property type="nucleotide sequence ID" value="XM_030975831.1"/>
</dbReference>
<dbReference type="PANTHER" id="PTHR46516">
    <property type="entry name" value="TRNA-SPECIFIC ADENOSINE DEAMINASE 1"/>
    <property type="match status" value="1"/>
</dbReference>
<dbReference type="GO" id="GO:0043829">
    <property type="term" value="F:tRNA-specific adenosine-37 deaminase activity"/>
    <property type="evidence" value="ECO:0007669"/>
    <property type="project" value="UniProtKB-EC"/>
</dbReference>
<dbReference type="GO" id="GO:0046872">
    <property type="term" value="F:metal ion binding"/>
    <property type="evidence" value="ECO:0007669"/>
    <property type="project" value="UniProtKB-KW"/>
</dbReference>
<feature type="region of interest" description="Disordered" evidence="12">
    <location>
        <begin position="328"/>
        <end position="439"/>
    </location>
</feature>
<evidence type="ECO:0000256" key="5">
    <source>
        <dbReference type="ARBA" id="ARBA00037026"/>
    </source>
</evidence>
<evidence type="ECO:0000256" key="2">
    <source>
        <dbReference type="ARBA" id="ARBA00022723"/>
    </source>
</evidence>
<evidence type="ECO:0000256" key="7">
    <source>
        <dbReference type="ARBA" id="ARBA00038326"/>
    </source>
</evidence>
<evidence type="ECO:0000256" key="1">
    <source>
        <dbReference type="ARBA" id="ARBA00022694"/>
    </source>
</evidence>
<protein>
    <recommendedName>
        <fullName evidence="9">tRNA-specific adenosine deaminase 1</fullName>
        <ecNumber evidence="8">3.5.4.34</ecNumber>
    </recommendedName>
    <alternativeName>
        <fullName evidence="10">tRNA-specific adenosine-37 deaminase</fullName>
    </alternativeName>
</protein>
<evidence type="ECO:0000256" key="8">
    <source>
        <dbReference type="ARBA" id="ARBA00038940"/>
    </source>
</evidence>
<evidence type="ECO:0000256" key="3">
    <source>
        <dbReference type="ARBA" id="ARBA00022801"/>
    </source>
</evidence>
<name>A0A7M7N7S1_STRPU</name>
<comment type="catalytic activity">
    <reaction evidence="11">
        <text>adenosine(37) in tRNA(Ala) + H2O + H(+) = inosine(37) in tRNA(Ala) + NH4(+)</text>
        <dbReference type="Rhea" id="RHEA:50968"/>
        <dbReference type="Rhea" id="RHEA-COMP:12855"/>
        <dbReference type="Rhea" id="RHEA-COMP:12856"/>
        <dbReference type="ChEBI" id="CHEBI:15377"/>
        <dbReference type="ChEBI" id="CHEBI:15378"/>
        <dbReference type="ChEBI" id="CHEBI:28938"/>
        <dbReference type="ChEBI" id="CHEBI:74411"/>
        <dbReference type="ChEBI" id="CHEBI:82852"/>
        <dbReference type="EC" id="3.5.4.34"/>
    </reaction>
</comment>
<keyword evidence="2" id="KW-0479">Metal-binding</keyword>
<keyword evidence="1" id="KW-0819">tRNA processing</keyword>
<dbReference type="PANTHER" id="PTHR46516:SF1">
    <property type="entry name" value="TRNA-SPECIFIC ADENOSINE DEAMINASE 1"/>
    <property type="match status" value="1"/>
</dbReference>
<keyword evidence="3" id="KW-0378">Hydrolase</keyword>
<evidence type="ECO:0000313" key="15">
    <source>
        <dbReference type="Proteomes" id="UP000007110"/>
    </source>
</evidence>
<sequence length="667" mass="73681">MEKLGSVSFHQTVSDICMTHYERSLPRKGKPENGREWTLLAAVLQSNLCGSESELKVVSMATGSKCLGASKMSKTGDVLNDSHAEVLARRGFLRYLYHQLRCAMTGSHENSIFYQPGEDGKCKLKERVRFHFFTSQTPCGDASIFNKDDEASTDTKPTSQHDIGQNPQNIINKHSMSSLNKRKAEEKLNGSNLPMTQKMKLDSLQSISDHVVPQTQNHIERRSCCNHDQHAERCSTCPADDHQTALVPSARMMQDELVKVVTCTGTKVVPSSSPCINGMPGGRDSDEDGGCLSGTCPIDDELSVSCDTLNSPLELSSPGLDIKTSSLLHNESASEEVPPGQRSVHTRHTDASKLNSAIPLKRDIYRTDPQDQSCPRLDVKTSSVLPSQSASEDVPSGQSSVHTRHTDASKLNSAIPLKRDIYRTGAKPTPSGPQDQLADGEDYHTVGLLRIKPGRGDRTLSMSCSDKMAKWNVVGLQGALLSHLISEPVYLSSVTIGQCPFNSQAMHRAIIGRVQPVSNLPPGYHVNSPVVMQSNIIFKDSKKEVERRRDPSKGKMTPAGAAIIWSYVPDQPVDVTANGKRQGATAKRWNDPQSRSKNCRCHLFHLFKKLLAGVDRDKLPQTLQSHDDLKTYHDYKMAASHYQKAWTQLLKVFSSWARKPVEFSQFQ</sequence>
<feature type="compositionally biased region" description="Basic and acidic residues" evidence="12">
    <location>
        <begin position="360"/>
        <end position="369"/>
    </location>
</feature>
<evidence type="ECO:0000259" key="13">
    <source>
        <dbReference type="PROSITE" id="PS50141"/>
    </source>
</evidence>
<dbReference type="OMA" id="AHSDVHR"/>
<accession>A0A7M7N7S1</accession>
<evidence type="ECO:0000256" key="4">
    <source>
        <dbReference type="ARBA" id="ARBA00022833"/>
    </source>
</evidence>
<dbReference type="SMART" id="SM00552">
    <property type="entry name" value="ADEAMc"/>
    <property type="match status" value="1"/>
</dbReference>
<evidence type="ECO:0000313" key="14">
    <source>
        <dbReference type="EnsemblMetazoa" id="XP_030831691"/>
    </source>
</evidence>
<evidence type="ECO:0000256" key="11">
    <source>
        <dbReference type="ARBA" id="ARBA00047635"/>
    </source>
</evidence>
<dbReference type="Pfam" id="PF02137">
    <property type="entry name" value="A_deamin"/>
    <property type="match status" value="2"/>
</dbReference>
<dbReference type="EnsemblMetazoa" id="XM_030975831">
    <property type="protein sequence ID" value="XP_030831691"/>
    <property type="gene ID" value="LOC105439891"/>
</dbReference>
<keyword evidence="4" id="KW-0862">Zinc</keyword>
<organism evidence="14 15">
    <name type="scientific">Strongylocentrotus purpuratus</name>
    <name type="common">Purple sea urchin</name>
    <dbReference type="NCBI Taxonomy" id="7668"/>
    <lineage>
        <taxon>Eukaryota</taxon>
        <taxon>Metazoa</taxon>
        <taxon>Echinodermata</taxon>
        <taxon>Eleutherozoa</taxon>
        <taxon>Echinozoa</taxon>
        <taxon>Echinoidea</taxon>
        <taxon>Euechinoidea</taxon>
        <taxon>Echinacea</taxon>
        <taxon>Camarodonta</taxon>
        <taxon>Echinidea</taxon>
        <taxon>Strongylocentrotidae</taxon>
        <taxon>Strongylocentrotus</taxon>
    </lineage>
</organism>
<evidence type="ECO:0000256" key="10">
    <source>
        <dbReference type="ARBA" id="ARBA00041760"/>
    </source>
</evidence>
<comment type="function">
    <text evidence="6">Specifically deaminates adenosine-37 to inosine in tRNA-Ala.</text>
</comment>
<feature type="compositionally biased region" description="Polar residues" evidence="12">
    <location>
        <begin position="154"/>
        <end position="170"/>
    </location>
</feature>
<dbReference type="KEGG" id="spu:105439891"/>
<comment type="similarity">
    <text evidence="7">Belongs to the ADAT1 family.</text>
</comment>
<dbReference type="AlphaFoldDB" id="A0A7M7N7S1"/>
<evidence type="ECO:0000256" key="6">
    <source>
        <dbReference type="ARBA" id="ARBA00037784"/>
    </source>
</evidence>
<dbReference type="PROSITE" id="PS50141">
    <property type="entry name" value="A_DEAMIN_EDITASE"/>
    <property type="match status" value="1"/>
</dbReference>
<feature type="domain" description="A to I editase" evidence="13">
    <location>
        <begin position="59"/>
        <end position="666"/>
    </location>
</feature>
<dbReference type="GeneID" id="105439891"/>
<dbReference type="OrthoDB" id="10268011at2759"/>
<dbReference type="InterPro" id="IPR002466">
    <property type="entry name" value="A_deamin"/>
</dbReference>
<reference evidence="15" key="1">
    <citation type="submission" date="2015-02" db="EMBL/GenBank/DDBJ databases">
        <title>Genome sequencing for Strongylocentrotus purpuratus.</title>
        <authorList>
            <person name="Murali S."/>
            <person name="Liu Y."/>
            <person name="Vee V."/>
            <person name="English A."/>
            <person name="Wang M."/>
            <person name="Skinner E."/>
            <person name="Han Y."/>
            <person name="Muzny D.M."/>
            <person name="Worley K.C."/>
            <person name="Gibbs R.A."/>
        </authorList>
    </citation>
    <scope>NUCLEOTIDE SEQUENCE</scope>
</reference>
<feature type="region of interest" description="Disordered" evidence="12">
    <location>
        <begin position="144"/>
        <end position="170"/>
    </location>
</feature>
<evidence type="ECO:0000256" key="12">
    <source>
        <dbReference type="SAM" id="MobiDB-lite"/>
    </source>
</evidence>
<evidence type="ECO:0000256" key="9">
    <source>
        <dbReference type="ARBA" id="ARBA00040502"/>
    </source>
</evidence>
<reference evidence="14" key="2">
    <citation type="submission" date="2021-01" db="UniProtKB">
        <authorList>
            <consortium name="EnsemblMetazoa"/>
        </authorList>
    </citation>
    <scope>IDENTIFICATION</scope>
</reference>
<comment type="cofactor">
    <cofactor evidence="5">
        <name>1D-myo-inositol hexakisphosphate</name>
        <dbReference type="ChEBI" id="CHEBI:58130"/>
    </cofactor>
</comment>
<dbReference type="GO" id="GO:0008251">
    <property type="term" value="F:tRNA-specific adenosine deaminase activity"/>
    <property type="evidence" value="ECO:0000318"/>
    <property type="project" value="GO_Central"/>
</dbReference>
<dbReference type="GO" id="GO:0003723">
    <property type="term" value="F:RNA binding"/>
    <property type="evidence" value="ECO:0007669"/>
    <property type="project" value="InterPro"/>
</dbReference>
<feature type="compositionally biased region" description="Polar residues" evidence="12">
    <location>
        <begin position="380"/>
        <end position="401"/>
    </location>
</feature>
<keyword evidence="15" id="KW-1185">Reference proteome</keyword>
<dbReference type="GO" id="GO:0008033">
    <property type="term" value="P:tRNA processing"/>
    <property type="evidence" value="ECO:0000318"/>
    <property type="project" value="GO_Central"/>
</dbReference>
<dbReference type="Proteomes" id="UP000007110">
    <property type="component" value="Unassembled WGS sequence"/>
</dbReference>
<dbReference type="InParanoid" id="A0A7M7N7S1"/>
<dbReference type="EC" id="3.5.4.34" evidence="8"/>